<reference evidence="2 3" key="1">
    <citation type="submission" date="2020-08" db="EMBL/GenBank/DDBJ databases">
        <title>Genomic Encyclopedia of Type Strains, Phase IV (KMG-V): Genome sequencing to study the core and pangenomes of soil and plant-associated prokaryotes.</title>
        <authorList>
            <person name="Whitman W."/>
        </authorList>
    </citation>
    <scope>NUCLEOTIDE SEQUENCE [LARGE SCALE GENOMIC DNA]</scope>
    <source>
        <strain evidence="2 3">JPY158</strain>
    </source>
</reference>
<dbReference type="OrthoDB" id="2472181at2"/>
<name>A0A7W8QG32_PARAM</name>
<keyword evidence="3" id="KW-1185">Reference proteome</keyword>
<dbReference type="Gene3D" id="3.40.50.720">
    <property type="entry name" value="NAD(P)-binding Rossmann-like Domain"/>
    <property type="match status" value="1"/>
</dbReference>
<organism evidence="2 3">
    <name type="scientific">Paraburkholderia atlantica</name>
    <dbReference type="NCBI Taxonomy" id="2654982"/>
    <lineage>
        <taxon>Bacteria</taxon>
        <taxon>Pseudomonadati</taxon>
        <taxon>Pseudomonadota</taxon>
        <taxon>Betaproteobacteria</taxon>
        <taxon>Burkholderiales</taxon>
        <taxon>Burkholderiaceae</taxon>
        <taxon>Paraburkholderia</taxon>
    </lineage>
</organism>
<gene>
    <name evidence="2" type="ORF">HDG40_007380</name>
</gene>
<evidence type="ECO:0000313" key="2">
    <source>
        <dbReference type="EMBL" id="MBB5429183.1"/>
    </source>
</evidence>
<proteinExistence type="predicted"/>
<accession>A0A7W8QG32</accession>
<dbReference type="AlphaFoldDB" id="A0A7W8QG32"/>
<comment type="caution">
    <text evidence="2">The sequence shown here is derived from an EMBL/GenBank/DDBJ whole genome shotgun (WGS) entry which is preliminary data.</text>
</comment>
<sequence>MTARLSADPQVEHVLAMVRRTPEKTAEQRFNEALIRYRIKAAFLENITILNASPTEPYWGLDRRTYVELAEQVRWVFNCASSTEYDLSYLQIRQDWVMSFLQVLQFCMQGISKHLSYIGSAGARFYEHPRDFNRPDSWWYSGYAQMKWVNGESFDG</sequence>
<feature type="domain" description="Thioester reductase (TE)" evidence="1">
    <location>
        <begin position="5"/>
        <end position="122"/>
    </location>
</feature>
<evidence type="ECO:0000313" key="3">
    <source>
        <dbReference type="Proteomes" id="UP000592780"/>
    </source>
</evidence>
<dbReference type="Proteomes" id="UP000592780">
    <property type="component" value="Unassembled WGS sequence"/>
</dbReference>
<dbReference type="SUPFAM" id="SSF51735">
    <property type="entry name" value="NAD(P)-binding Rossmann-fold domains"/>
    <property type="match status" value="1"/>
</dbReference>
<evidence type="ECO:0000259" key="1">
    <source>
        <dbReference type="Pfam" id="PF07993"/>
    </source>
</evidence>
<dbReference type="EMBL" id="JACHDD010000020">
    <property type="protein sequence ID" value="MBB5429183.1"/>
    <property type="molecule type" value="Genomic_DNA"/>
</dbReference>
<dbReference type="Pfam" id="PF07993">
    <property type="entry name" value="NAD_binding_4"/>
    <property type="match status" value="1"/>
</dbReference>
<protein>
    <submittedName>
        <fullName evidence="2">Thioester reductase-like protein</fullName>
    </submittedName>
</protein>
<dbReference type="InterPro" id="IPR013120">
    <property type="entry name" value="FAR_NAD-bd"/>
</dbReference>
<dbReference type="InterPro" id="IPR036291">
    <property type="entry name" value="NAD(P)-bd_dom_sf"/>
</dbReference>